<sequence length="301" mass="36099">MTQERPELNYYIKYYCKRMSKGKMRTYDQQENLPWQLEWIWHVHRLHSLAYLNDCNKQLSDELVDKKCPKLIIDCDKQDKLKKSKNLFSSNNTNLQFIPSIDLRSAVIRQKDFNRSIPKNNEQLCSNLISSKMKSLKYLNLNFEICEWEHNMYNHEDYVDLNYKELSIRKNSLNSLETIIIGYIPRGNRDYSTTRISFYSLIDKLLPYLPKLKNLIINSIYLDESDYQYYQHKKSLIEGKKSVISSNLKVIKIWTDVTQYKEEKKKLKKLLRNYFMNDSSSDTTTIKIFTINNKNVLKEKF</sequence>
<evidence type="ECO:0000313" key="2">
    <source>
        <dbReference type="Proteomes" id="UP000663836"/>
    </source>
</evidence>
<comment type="caution">
    <text evidence="1">The sequence shown here is derived from an EMBL/GenBank/DDBJ whole genome shotgun (WGS) entry which is preliminary data.</text>
</comment>
<proteinExistence type="predicted"/>
<dbReference type="EMBL" id="CAJOBD010008443">
    <property type="protein sequence ID" value="CAF4112665.1"/>
    <property type="molecule type" value="Genomic_DNA"/>
</dbReference>
<gene>
    <name evidence="1" type="ORF">JBS370_LOCUS32267</name>
</gene>
<organism evidence="1 2">
    <name type="scientific">Rotaria sordida</name>
    <dbReference type="NCBI Taxonomy" id="392033"/>
    <lineage>
        <taxon>Eukaryota</taxon>
        <taxon>Metazoa</taxon>
        <taxon>Spiralia</taxon>
        <taxon>Gnathifera</taxon>
        <taxon>Rotifera</taxon>
        <taxon>Eurotatoria</taxon>
        <taxon>Bdelloidea</taxon>
        <taxon>Philodinida</taxon>
        <taxon>Philodinidae</taxon>
        <taxon>Rotaria</taxon>
    </lineage>
</organism>
<accession>A0A819VQN6</accession>
<name>A0A819VQN6_9BILA</name>
<reference evidence="1" key="1">
    <citation type="submission" date="2021-02" db="EMBL/GenBank/DDBJ databases">
        <authorList>
            <person name="Nowell W R."/>
        </authorList>
    </citation>
    <scope>NUCLEOTIDE SEQUENCE</scope>
</reference>
<dbReference type="AlphaFoldDB" id="A0A819VQN6"/>
<evidence type="ECO:0000313" key="1">
    <source>
        <dbReference type="EMBL" id="CAF4112665.1"/>
    </source>
</evidence>
<protein>
    <submittedName>
        <fullName evidence="1">Uncharacterized protein</fullName>
    </submittedName>
</protein>
<dbReference type="Proteomes" id="UP000663836">
    <property type="component" value="Unassembled WGS sequence"/>
</dbReference>